<feature type="non-terminal residue" evidence="1">
    <location>
        <position position="1"/>
    </location>
</feature>
<evidence type="ECO:0000313" key="1">
    <source>
        <dbReference type="EMBL" id="GAH76947.1"/>
    </source>
</evidence>
<name>X1I5J2_9ZZZZ</name>
<protein>
    <submittedName>
        <fullName evidence="1">Uncharacterized protein</fullName>
    </submittedName>
</protein>
<proteinExistence type="predicted"/>
<dbReference type="AlphaFoldDB" id="X1I5J2"/>
<accession>X1I5J2</accession>
<gene>
    <name evidence="1" type="ORF">S03H2_62319</name>
</gene>
<organism evidence="1">
    <name type="scientific">marine sediment metagenome</name>
    <dbReference type="NCBI Taxonomy" id="412755"/>
    <lineage>
        <taxon>unclassified sequences</taxon>
        <taxon>metagenomes</taxon>
        <taxon>ecological metagenomes</taxon>
    </lineage>
</organism>
<dbReference type="InterPro" id="IPR008979">
    <property type="entry name" value="Galactose-bd-like_sf"/>
</dbReference>
<dbReference type="Gene3D" id="2.60.120.260">
    <property type="entry name" value="Galactose-binding domain-like"/>
    <property type="match status" value="1"/>
</dbReference>
<sequence>ADYLEDKGLQQEAEFAVVKIAGAIVGSHPQQSKTMLQKVIQTSKNDSLRRQAQEAINQIERFDDYLTAWQVSGPYTKDNADGSELFDITFAPEQGGLASVPAIWRIMPAGTNKDRPWLMELDKVLEGNNRAAYLRNKVWSDKGRKVRLELGSDDGIKVWLNGQLVHANNVTRGASPAQDKVEMTLKQGWNRLLLKVTQSGGEWAACARLRRLDGSKLDGLKVQTED</sequence>
<reference evidence="1" key="1">
    <citation type="journal article" date="2014" name="Front. Microbiol.">
        <title>High frequency of phylogenetically diverse reductive dehalogenase-homologous genes in deep subseafloor sedimentary metagenomes.</title>
        <authorList>
            <person name="Kawai M."/>
            <person name="Futagami T."/>
            <person name="Toyoda A."/>
            <person name="Takaki Y."/>
            <person name="Nishi S."/>
            <person name="Hori S."/>
            <person name="Arai W."/>
            <person name="Tsubouchi T."/>
            <person name="Morono Y."/>
            <person name="Uchiyama I."/>
            <person name="Ito T."/>
            <person name="Fujiyama A."/>
            <person name="Inagaki F."/>
            <person name="Takami H."/>
        </authorList>
    </citation>
    <scope>NUCLEOTIDE SEQUENCE</scope>
    <source>
        <strain evidence="1">Expedition CK06-06</strain>
    </source>
</reference>
<dbReference type="SUPFAM" id="SSF49785">
    <property type="entry name" value="Galactose-binding domain-like"/>
    <property type="match status" value="1"/>
</dbReference>
<dbReference type="EMBL" id="BARU01040298">
    <property type="protein sequence ID" value="GAH76947.1"/>
    <property type="molecule type" value="Genomic_DNA"/>
</dbReference>
<comment type="caution">
    <text evidence="1">The sequence shown here is derived from an EMBL/GenBank/DDBJ whole genome shotgun (WGS) entry which is preliminary data.</text>
</comment>